<dbReference type="InterPro" id="IPR050089">
    <property type="entry name" value="SAICAR_synthetase"/>
</dbReference>
<dbReference type="Pfam" id="PF01259">
    <property type="entry name" value="SAICAR_synt"/>
    <property type="match status" value="1"/>
</dbReference>
<keyword evidence="7 11" id="KW-0658">Purine biosynthesis</keyword>
<dbReference type="InterPro" id="IPR033934">
    <property type="entry name" value="SAICAR_synt_PurC"/>
</dbReference>
<dbReference type="InterPro" id="IPR001636">
    <property type="entry name" value="SAICAR_synth"/>
</dbReference>
<dbReference type="InterPro" id="IPR028923">
    <property type="entry name" value="SAICAR_synt/ADE2_N"/>
</dbReference>
<dbReference type="UniPathway" id="UPA00074">
    <property type="reaction ID" value="UER00131"/>
</dbReference>
<dbReference type="GO" id="GO:0004639">
    <property type="term" value="F:phosphoribosylaminoimidazolesuccinocarboxamide synthase activity"/>
    <property type="evidence" value="ECO:0007669"/>
    <property type="project" value="UniProtKB-UniRule"/>
</dbReference>
<gene>
    <name evidence="11" type="primary">purC</name>
    <name evidence="13" type="ORF">FD50_GL001525</name>
</gene>
<dbReference type="InterPro" id="IPR018236">
    <property type="entry name" value="SAICAR_synthetase_CS"/>
</dbReference>
<feature type="domain" description="SAICAR synthetase/ADE2 N-terminal" evidence="12">
    <location>
        <begin position="5"/>
        <end position="230"/>
    </location>
</feature>
<evidence type="ECO:0000256" key="10">
    <source>
        <dbReference type="ARBA" id="ARBA00048475"/>
    </source>
</evidence>
<dbReference type="GO" id="GO:0006189">
    <property type="term" value="P:'de novo' IMP biosynthetic process"/>
    <property type="evidence" value="ECO:0007669"/>
    <property type="project" value="UniProtKB-UniRule"/>
</dbReference>
<dbReference type="Gene3D" id="3.30.470.20">
    <property type="entry name" value="ATP-grasp fold, B domain"/>
    <property type="match status" value="1"/>
</dbReference>
<dbReference type="SUPFAM" id="SSF56104">
    <property type="entry name" value="SAICAR synthase-like"/>
    <property type="match status" value="1"/>
</dbReference>
<evidence type="ECO:0000256" key="8">
    <source>
        <dbReference type="ARBA" id="ARBA00022840"/>
    </source>
</evidence>
<evidence type="ECO:0000256" key="1">
    <source>
        <dbReference type="ARBA" id="ARBA00004672"/>
    </source>
</evidence>
<dbReference type="Proteomes" id="UP000051166">
    <property type="component" value="Unassembled WGS sequence"/>
</dbReference>
<keyword evidence="6 11" id="KW-0547">Nucleotide-binding</keyword>
<dbReference type="EMBL" id="AZFQ01000052">
    <property type="protein sequence ID" value="KRL97539.1"/>
    <property type="molecule type" value="Genomic_DNA"/>
</dbReference>
<dbReference type="PROSITE" id="PS01058">
    <property type="entry name" value="SAICAR_SYNTHETASE_2"/>
    <property type="match status" value="1"/>
</dbReference>
<dbReference type="OrthoDB" id="9801549at2"/>
<dbReference type="Gene3D" id="3.30.200.20">
    <property type="entry name" value="Phosphorylase Kinase, domain 1"/>
    <property type="match status" value="1"/>
</dbReference>
<dbReference type="PATRIC" id="fig|1423801.4.peg.1563"/>
<protein>
    <recommendedName>
        <fullName evidence="4 11">Phosphoribosylaminoimidazole-succinocarboxamide synthase</fullName>
        <ecNumber evidence="3 11">6.3.2.6</ecNumber>
    </recommendedName>
    <alternativeName>
        <fullName evidence="9 11">SAICAR synthetase</fullName>
    </alternativeName>
</protein>
<dbReference type="HAMAP" id="MF_00137">
    <property type="entry name" value="SAICAR_synth"/>
    <property type="match status" value="1"/>
</dbReference>
<evidence type="ECO:0000259" key="12">
    <source>
        <dbReference type="Pfam" id="PF01259"/>
    </source>
</evidence>
<dbReference type="NCBIfam" id="TIGR00081">
    <property type="entry name" value="purC"/>
    <property type="match status" value="1"/>
</dbReference>
<dbReference type="EC" id="6.3.2.6" evidence="3 11"/>
<dbReference type="FunFam" id="3.30.470.20:FF:000006">
    <property type="entry name" value="Phosphoribosylaminoimidazole-succinocarboxamide synthase"/>
    <property type="match status" value="1"/>
</dbReference>
<evidence type="ECO:0000313" key="14">
    <source>
        <dbReference type="Proteomes" id="UP000051166"/>
    </source>
</evidence>
<keyword evidence="8 11" id="KW-0067">ATP-binding</keyword>
<evidence type="ECO:0000256" key="3">
    <source>
        <dbReference type="ARBA" id="ARBA00012217"/>
    </source>
</evidence>
<comment type="similarity">
    <text evidence="2 11">Belongs to the SAICAR synthetase family.</text>
</comment>
<dbReference type="RefSeq" id="WP_054755911.1">
    <property type="nucleotide sequence ID" value="NZ_AZFQ01000052.1"/>
</dbReference>
<dbReference type="GO" id="GO:0005524">
    <property type="term" value="F:ATP binding"/>
    <property type="evidence" value="ECO:0007669"/>
    <property type="project" value="UniProtKB-KW"/>
</dbReference>
<evidence type="ECO:0000313" key="13">
    <source>
        <dbReference type="EMBL" id="KRL97539.1"/>
    </source>
</evidence>
<reference evidence="13 14" key="1">
    <citation type="journal article" date="2015" name="Genome Announc.">
        <title>Expanding the biotechnology potential of lactobacilli through comparative genomics of 213 strains and associated genera.</title>
        <authorList>
            <person name="Sun Z."/>
            <person name="Harris H.M."/>
            <person name="McCann A."/>
            <person name="Guo C."/>
            <person name="Argimon S."/>
            <person name="Zhang W."/>
            <person name="Yang X."/>
            <person name="Jeffery I.B."/>
            <person name="Cooney J.C."/>
            <person name="Kagawa T.F."/>
            <person name="Liu W."/>
            <person name="Song Y."/>
            <person name="Salvetti E."/>
            <person name="Wrobel A."/>
            <person name="Rasinkangas P."/>
            <person name="Parkhill J."/>
            <person name="Rea M.C."/>
            <person name="O'Sullivan O."/>
            <person name="Ritari J."/>
            <person name="Douillard F.P."/>
            <person name="Paul Ross R."/>
            <person name="Yang R."/>
            <person name="Briner A.E."/>
            <person name="Felis G.E."/>
            <person name="de Vos W.M."/>
            <person name="Barrangou R."/>
            <person name="Klaenhammer T.R."/>
            <person name="Caufield P.W."/>
            <person name="Cui Y."/>
            <person name="Zhang H."/>
            <person name="O'Toole P.W."/>
        </authorList>
    </citation>
    <scope>NUCLEOTIDE SEQUENCE [LARGE SCALE GENOMIC DNA]</scope>
    <source>
        <strain evidence="13 14">DSM 16230</strain>
    </source>
</reference>
<comment type="pathway">
    <text evidence="1 11">Purine metabolism; IMP biosynthesis via de novo pathway; 5-amino-1-(5-phospho-D-ribosyl)imidazole-4-carboxamide from 5-amino-1-(5-phospho-D-ribosyl)imidazole-4-carboxylate: step 1/2.</text>
</comment>
<dbReference type="CDD" id="cd01415">
    <property type="entry name" value="SAICAR_synt_PurC"/>
    <property type="match status" value="1"/>
</dbReference>
<proteinExistence type="inferred from homology"/>
<comment type="caution">
    <text evidence="13">The sequence shown here is derived from an EMBL/GenBank/DDBJ whole genome shotgun (WGS) entry which is preliminary data.</text>
</comment>
<evidence type="ECO:0000256" key="11">
    <source>
        <dbReference type="HAMAP-Rule" id="MF_00137"/>
    </source>
</evidence>
<evidence type="ECO:0000256" key="4">
    <source>
        <dbReference type="ARBA" id="ARBA00016460"/>
    </source>
</evidence>
<sequence length="241" mass="27609">MGKMIYAGKAKQMWTTEDEDVLRVVYTNQATALNGKKKTEVEGKGRLNNLISTLIFKYLNAQGVNTHFIKTISNDEELVRKVQIIPLEMVTRNVAAGHFSTRFNVKEGTKFAAPIEESYFKSDELDDPFINNSQIFGLKIATEKEIEYMWQVSRKVDQLLTPLFASIDLQLVDYKLEFGRLKDGTVILADEFSPDNCRLWDTKSKQHMDKDVFRRSLGDLTAVYQEVLNRLEAKLGKEANK</sequence>
<dbReference type="PANTHER" id="PTHR43599:SF3">
    <property type="entry name" value="SI:DKEY-6E2.2"/>
    <property type="match status" value="1"/>
</dbReference>
<evidence type="ECO:0000256" key="2">
    <source>
        <dbReference type="ARBA" id="ARBA00010190"/>
    </source>
</evidence>
<evidence type="ECO:0000256" key="5">
    <source>
        <dbReference type="ARBA" id="ARBA00022598"/>
    </source>
</evidence>
<dbReference type="STRING" id="1423801.FD50_GL001525"/>
<organism evidence="13 14">
    <name type="scientific">Liquorilactobacillus satsumensis DSM 16230 = JCM 12392</name>
    <dbReference type="NCBI Taxonomy" id="1423801"/>
    <lineage>
        <taxon>Bacteria</taxon>
        <taxon>Bacillati</taxon>
        <taxon>Bacillota</taxon>
        <taxon>Bacilli</taxon>
        <taxon>Lactobacillales</taxon>
        <taxon>Lactobacillaceae</taxon>
        <taxon>Liquorilactobacillus</taxon>
    </lineage>
</organism>
<dbReference type="AlphaFoldDB" id="A0A0R1V285"/>
<name>A0A0R1V285_9LACO</name>
<evidence type="ECO:0000256" key="9">
    <source>
        <dbReference type="ARBA" id="ARBA00030409"/>
    </source>
</evidence>
<comment type="catalytic activity">
    <reaction evidence="10 11">
        <text>5-amino-1-(5-phospho-D-ribosyl)imidazole-4-carboxylate + L-aspartate + ATP = (2S)-2-[5-amino-1-(5-phospho-beta-D-ribosyl)imidazole-4-carboxamido]succinate + ADP + phosphate + 2 H(+)</text>
        <dbReference type="Rhea" id="RHEA:22628"/>
        <dbReference type="ChEBI" id="CHEBI:15378"/>
        <dbReference type="ChEBI" id="CHEBI:29991"/>
        <dbReference type="ChEBI" id="CHEBI:30616"/>
        <dbReference type="ChEBI" id="CHEBI:43474"/>
        <dbReference type="ChEBI" id="CHEBI:58443"/>
        <dbReference type="ChEBI" id="CHEBI:77657"/>
        <dbReference type="ChEBI" id="CHEBI:456216"/>
        <dbReference type="EC" id="6.3.2.6"/>
    </reaction>
</comment>
<evidence type="ECO:0000256" key="6">
    <source>
        <dbReference type="ARBA" id="ARBA00022741"/>
    </source>
</evidence>
<dbReference type="GO" id="GO:0009236">
    <property type="term" value="P:cobalamin biosynthetic process"/>
    <property type="evidence" value="ECO:0007669"/>
    <property type="project" value="InterPro"/>
</dbReference>
<dbReference type="GeneID" id="98308821"/>
<keyword evidence="14" id="KW-1185">Reference proteome</keyword>
<evidence type="ECO:0000256" key="7">
    <source>
        <dbReference type="ARBA" id="ARBA00022755"/>
    </source>
</evidence>
<keyword evidence="5 11" id="KW-0436">Ligase</keyword>
<dbReference type="PANTHER" id="PTHR43599">
    <property type="entry name" value="MULTIFUNCTIONAL PROTEIN ADE2"/>
    <property type="match status" value="1"/>
</dbReference>
<accession>A0A0R1V285</accession>